<keyword evidence="3" id="KW-1185">Reference proteome</keyword>
<sequence length="192" mass="21795">MYNQEWRKQMTIVSSITISLILIRLKKLAQLFVDVETSNENDDQESQATKHSVPDENASEELSTVNMHILYELIPNQHGIETGKNINASLGSFKPQFSLNTYKLLRLSDETLFPLVSDPPRTECNIAPRSCTNNPYTAVFDTHFIIRLPAVGGTHKKRSQFNFNLHGSIYDLTRCGKMQSASLVSNVTFFPW</sequence>
<proteinExistence type="predicted"/>
<name>A0AAD5JUM3_9FUNG</name>
<gene>
    <name evidence="2" type="ORF">BDA99DRAFT_540089</name>
</gene>
<evidence type="ECO:0000313" key="3">
    <source>
        <dbReference type="Proteomes" id="UP001209540"/>
    </source>
</evidence>
<reference evidence="2" key="1">
    <citation type="journal article" date="2022" name="IScience">
        <title>Evolution of zygomycete secretomes and the origins of terrestrial fungal ecologies.</title>
        <authorList>
            <person name="Chang Y."/>
            <person name="Wang Y."/>
            <person name="Mondo S."/>
            <person name="Ahrendt S."/>
            <person name="Andreopoulos W."/>
            <person name="Barry K."/>
            <person name="Beard J."/>
            <person name="Benny G.L."/>
            <person name="Blankenship S."/>
            <person name="Bonito G."/>
            <person name="Cuomo C."/>
            <person name="Desiro A."/>
            <person name="Gervers K.A."/>
            <person name="Hundley H."/>
            <person name="Kuo A."/>
            <person name="LaButti K."/>
            <person name="Lang B.F."/>
            <person name="Lipzen A."/>
            <person name="O'Donnell K."/>
            <person name="Pangilinan J."/>
            <person name="Reynolds N."/>
            <person name="Sandor L."/>
            <person name="Smith M.E."/>
            <person name="Tsang A."/>
            <person name="Grigoriev I.V."/>
            <person name="Stajich J.E."/>
            <person name="Spatafora J.W."/>
        </authorList>
    </citation>
    <scope>NUCLEOTIDE SEQUENCE</scope>
    <source>
        <strain evidence="2">RSA 2281</strain>
    </source>
</reference>
<evidence type="ECO:0000313" key="2">
    <source>
        <dbReference type="EMBL" id="KAI9255173.1"/>
    </source>
</evidence>
<evidence type="ECO:0000256" key="1">
    <source>
        <dbReference type="SAM" id="MobiDB-lite"/>
    </source>
</evidence>
<dbReference type="EMBL" id="JAIXMP010000023">
    <property type="protein sequence ID" value="KAI9255173.1"/>
    <property type="molecule type" value="Genomic_DNA"/>
</dbReference>
<dbReference type="AlphaFoldDB" id="A0AAD5JUM3"/>
<feature type="region of interest" description="Disordered" evidence="1">
    <location>
        <begin position="38"/>
        <end position="58"/>
    </location>
</feature>
<reference evidence="2" key="2">
    <citation type="submission" date="2023-02" db="EMBL/GenBank/DDBJ databases">
        <authorList>
            <consortium name="DOE Joint Genome Institute"/>
            <person name="Mondo S.J."/>
            <person name="Chang Y."/>
            <person name="Wang Y."/>
            <person name="Ahrendt S."/>
            <person name="Andreopoulos W."/>
            <person name="Barry K."/>
            <person name="Beard J."/>
            <person name="Benny G.L."/>
            <person name="Blankenship S."/>
            <person name="Bonito G."/>
            <person name="Cuomo C."/>
            <person name="Desiro A."/>
            <person name="Gervers K.A."/>
            <person name="Hundley H."/>
            <person name="Kuo A."/>
            <person name="LaButti K."/>
            <person name="Lang B.F."/>
            <person name="Lipzen A."/>
            <person name="O'Donnell K."/>
            <person name="Pangilinan J."/>
            <person name="Reynolds N."/>
            <person name="Sandor L."/>
            <person name="Smith M.W."/>
            <person name="Tsang A."/>
            <person name="Grigoriev I.V."/>
            <person name="Stajich J.E."/>
            <person name="Spatafora J.W."/>
        </authorList>
    </citation>
    <scope>NUCLEOTIDE SEQUENCE</scope>
    <source>
        <strain evidence="2">RSA 2281</strain>
    </source>
</reference>
<protein>
    <submittedName>
        <fullName evidence="2">Uncharacterized protein</fullName>
    </submittedName>
</protein>
<accession>A0AAD5JUM3</accession>
<comment type="caution">
    <text evidence="2">The sequence shown here is derived from an EMBL/GenBank/DDBJ whole genome shotgun (WGS) entry which is preliminary data.</text>
</comment>
<organism evidence="2 3">
    <name type="scientific">Phascolomyces articulosus</name>
    <dbReference type="NCBI Taxonomy" id="60185"/>
    <lineage>
        <taxon>Eukaryota</taxon>
        <taxon>Fungi</taxon>
        <taxon>Fungi incertae sedis</taxon>
        <taxon>Mucoromycota</taxon>
        <taxon>Mucoromycotina</taxon>
        <taxon>Mucoromycetes</taxon>
        <taxon>Mucorales</taxon>
        <taxon>Lichtheimiaceae</taxon>
        <taxon>Phascolomyces</taxon>
    </lineage>
</organism>
<dbReference type="Proteomes" id="UP001209540">
    <property type="component" value="Unassembled WGS sequence"/>
</dbReference>